<dbReference type="Pfam" id="PF13639">
    <property type="entry name" value="zf-RING_2"/>
    <property type="match status" value="1"/>
</dbReference>
<keyword evidence="8" id="KW-0862">Zinc</keyword>
<dbReference type="AlphaFoldDB" id="A0A2B4REE6"/>
<dbReference type="InterPro" id="IPR012317">
    <property type="entry name" value="Poly(ADP-ribose)pol_cat_dom"/>
</dbReference>
<dbReference type="GO" id="GO:1990404">
    <property type="term" value="F:NAD+-protein mono-ADP-ribosyltransferase activity"/>
    <property type="evidence" value="ECO:0007669"/>
    <property type="project" value="TreeGrafter"/>
</dbReference>
<keyword evidence="7 11" id="KW-0863">Zinc-finger</keyword>
<evidence type="ECO:0000313" key="17">
    <source>
        <dbReference type="EMBL" id="PFX14655.1"/>
    </source>
</evidence>
<gene>
    <name evidence="17" type="primary">PARP15</name>
    <name evidence="17" type="ORF">AWC38_SpisGene21168</name>
</gene>
<keyword evidence="4 13" id="KW-0808">Transferase</keyword>
<evidence type="ECO:0000256" key="5">
    <source>
        <dbReference type="ARBA" id="ARBA00022723"/>
    </source>
</evidence>
<dbReference type="Gene3D" id="3.30.40.10">
    <property type="entry name" value="Zinc/RING finger domain, C3HC4 (zinc finger)"/>
    <property type="match status" value="1"/>
</dbReference>
<evidence type="ECO:0000259" key="16">
    <source>
        <dbReference type="PROSITE" id="PS51059"/>
    </source>
</evidence>
<dbReference type="GO" id="GO:0010629">
    <property type="term" value="P:negative regulation of gene expression"/>
    <property type="evidence" value="ECO:0007669"/>
    <property type="project" value="TreeGrafter"/>
</dbReference>
<dbReference type="GO" id="GO:0008270">
    <property type="term" value="F:zinc ion binding"/>
    <property type="evidence" value="ECO:0007669"/>
    <property type="project" value="UniProtKB-KW"/>
</dbReference>
<dbReference type="Gene3D" id="3.90.228.10">
    <property type="match status" value="2"/>
</dbReference>
<evidence type="ECO:0000259" key="14">
    <source>
        <dbReference type="PROSITE" id="PS50089"/>
    </source>
</evidence>
<accession>A0A2B4REE6</accession>
<dbReference type="PROSITE" id="PS51059">
    <property type="entry name" value="PARP_CATALYTIC"/>
    <property type="match status" value="1"/>
</dbReference>
<evidence type="ECO:0000259" key="15">
    <source>
        <dbReference type="PROSITE" id="PS50119"/>
    </source>
</evidence>
<dbReference type="PROSITE" id="PS00518">
    <property type="entry name" value="ZF_RING_1"/>
    <property type="match status" value="1"/>
</dbReference>
<dbReference type="EC" id="2.4.2.-" evidence="13"/>
<evidence type="ECO:0000256" key="1">
    <source>
        <dbReference type="ARBA" id="ARBA00004123"/>
    </source>
</evidence>
<comment type="subcellular location">
    <subcellularLocation>
        <location evidence="1">Nucleus</location>
    </subcellularLocation>
</comment>
<dbReference type="Proteomes" id="UP000225706">
    <property type="component" value="Unassembled WGS sequence"/>
</dbReference>
<dbReference type="SMART" id="SM00336">
    <property type="entry name" value="BBOX"/>
    <property type="match status" value="1"/>
</dbReference>
<dbReference type="Gene3D" id="2.60.40.10">
    <property type="entry name" value="Immunoglobulins"/>
    <property type="match status" value="1"/>
</dbReference>
<dbReference type="InterPro" id="IPR000315">
    <property type="entry name" value="Znf_B-box"/>
</dbReference>
<name>A0A2B4REE6_STYPI</name>
<reference evidence="18" key="1">
    <citation type="journal article" date="2017" name="bioRxiv">
        <title>Comparative analysis of the genomes of Stylophora pistillata and Acropora digitifera provides evidence for extensive differences between species of corals.</title>
        <authorList>
            <person name="Voolstra C.R."/>
            <person name="Li Y."/>
            <person name="Liew Y.J."/>
            <person name="Baumgarten S."/>
            <person name="Zoccola D."/>
            <person name="Flot J.-F."/>
            <person name="Tambutte S."/>
            <person name="Allemand D."/>
            <person name="Aranda M."/>
        </authorList>
    </citation>
    <scope>NUCLEOTIDE SEQUENCE [LARGE SCALE GENOMIC DNA]</scope>
</reference>
<keyword evidence="10" id="KW-0539">Nucleus</keyword>
<dbReference type="EMBL" id="LSMT01000749">
    <property type="protein sequence ID" value="PFX14655.1"/>
    <property type="molecule type" value="Genomic_DNA"/>
</dbReference>
<dbReference type="SMART" id="SM00184">
    <property type="entry name" value="RING"/>
    <property type="match status" value="1"/>
</dbReference>
<evidence type="ECO:0000256" key="13">
    <source>
        <dbReference type="RuleBase" id="RU362114"/>
    </source>
</evidence>
<dbReference type="OrthoDB" id="6133115at2759"/>
<keyword evidence="18" id="KW-1185">Reference proteome</keyword>
<dbReference type="SMART" id="SM00557">
    <property type="entry name" value="IG_FLMN"/>
    <property type="match status" value="1"/>
</dbReference>
<dbReference type="PANTHER" id="PTHR14453">
    <property type="entry name" value="PARP/ZINC FINGER CCCH TYPE DOMAIN CONTAINING PROTEIN"/>
    <property type="match status" value="1"/>
</dbReference>
<evidence type="ECO:0000256" key="8">
    <source>
        <dbReference type="ARBA" id="ARBA00022833"/>
    </source>
</evidence>
<evidence type="ECO:0000256" key="10">
    <source>
        <dbReference type="ARBA" id="ARBA00023242"/>
    </source>
</evidence>
<feature type="domain" description="RING-type" evidence="14">
    <location>
        <begin position="17"/>
        <end position="62"/>
    </location>
</feature>
<dbReference type="InterPro" id="IPR014756">
    <property type="entry name" value="Ig_E-set"/>
</dbReference>
<dbReference type="GO" id="GO:0003714">
    <property type="term" value="F:transcription corepressor activity"/>
    <property type="evidence" value="ECO:0007669"/>
    <property type="project" value="TreeGrafter"/>
</dbReference>
<dbReference type="CDD" id="cd01439">
    <property type="entry name" value="TCCD_inducible_PARP_like"/>
    <property type="match status" value="1"/>
</dbReference>
<keyword evidence="6" id="KW-0677">Repeat</keyword>
<keyword evidence="5" id="KW-0479">Metal-binding</keyword>
<evidence type="ECO:0000256" key="11">
    <source>
        <dbReference type="PROSITE-ProRule" id="PRU00024"/>
    </source>
</evidence>
<evidence type="ECO:0000313" key="18">
    <source>
        <dbReference type="Proteomes" id="UP000225706"/>
    </source>
</evidence>
<feature type="domain" description="PARP catalytic" evidence="16">
    <location>
        <begin position="436"/>
        <end position="599"/>
    </location>
</feature>
<dbReference type="SUPFAM" id="SSF56399">
    <property type="entry name" value="ADP-ribosylation"/>
    <property type="match status" value="1"/>
</dbReference>
<dbReference type="Pfam" id="PF00643">
    <property type="entry name" value="zf-B_box"/>
    <property type="match status" value="1"/>
</dbReference>
<dbReference type="GO" id="GO:0005634">
    <property type="term" value="C:nucleus"/>
    <property type="evidence" value="ECO:0007669"/>
    <property type="project" value="UniProtKB-SubCell"/>
</dbReference>
<dbReference type="PROSITE" id="PS50089">
    <property type="entry name" value="ZF_RING_2"/>
    <property type="match status" value="1"/>
</dbReference>
<dbReference type="InterPro" id="IPR052056">
    <property type="entry name" value="Mono-ARTD/PARP"/>
</dbReference>
<evidence type="ECO:0000256" key="4">
    <source>
        <dbReference type="ARBA" id="ARBA00022679"/>
    </source>
</evidence>
<evidence type="ECO:0000256" key="6">
    <source>
        <dbReference type="ARBA" id="ARBA00022737"/>
    </source>
</evidence>
<dbReference type="InterPro" id="IPR013783">
    <property type="entry name" value="Ig-like_fold"/>
</dbReference>
<evidence type="ECO:0000256" key="3">
    <source>
        <dbReference type="ARBA" id="ARBA00022676"/>
    </source>
</evidence>
<dbReference type="SUPFAM" id="SSF81296">
    <property type="entry name" value="E set domains"/>
    <property type="match status" value="1"/>
</dbReference>
<organism evidence="17 18">
    <name type="scientific">Stylophora pistillata</name>
    <name type="common">Smooth cauliflower coral</name>
    <dbReference type="NCBI Taxonomy" id="50429"/>
    <lineage>
        <taxon>Eukaryota</taxon>
        <taxon>Metazoa</taxon>
        <taxon>Cnidaria</taxon>
        <taxon>Anthozoa</taxon>
        <taxon>Hexacorallia</taxon>
        <taxon>Scleractinia</taxon>
        <taxon>Astrocoeniina</taxon>
        <taxon>Pocilloporidae</taxon>
        <taxon>Stylophora</taxon>
    </lineage>
</organism>
<dbReference type="InterPro" id="IPR001298">
    <property type="entry name" value="Filamin/ABP280_rpt"/>
</dbReference>
<dbReference type="InterPro" id="IPR001841">
    <property type="entry name" value="Znf_RING"/>
</dbReference>
<evidence type="ECO:0000256" key="12">
    <source>
        <dbReference type="PROSITE-ProRule" id="PRU00087"/>
    </source>
</evidence>
<dbReference type="CDD" id="cd19769">
    <property type="entry name" value="Bbox2_TRIM16-like"/>
    <property type="match status" value="1"/>
</dbReference>
<dbReference type="SUPFAM" id="SSF57850">
    <property type="entry name" value="RING/U-box"/>
    <property type="match status" value="1"/>
</dbReference>
<dbReference type="PROSITE" id="PS50119">
    <property type="entry name" value="ZF_BBOX"/>
    <property type="match status" value="1"/>
</dbReference>
<dbReference type="InterPro" id="IPR013083">
    <property type="entry name" value="Znf_RING/FYVE/PHD"/>
</dbReference>
<comment type="caution">
    <text evidence="17">The sequence shown here is derived from an EMBL/GenBank/DDBJ whole genome shotgun (WGS) entry which is preliminary data.</text>
</comment>
<feature type="domain" description="B box-type" evidence="15">
    <location>
        <begin position="105"/>
        <end position="148"/>
    </location>
</feature>
<dbReference type="PROSITE" id="PS50194">
    <property type="entry name" value="FILAMIN_REPEAT"/>
    <property type="match status" value="1"/>
</dbReference>
<dbReference type="PANTHER" id="PTHR14453:SF67">
    <property type="entry name" value="POLY [ADP-RIBOSE] POLYMERASE"/>
    <property type="match status" value="1"/>
</dbReference>
<evidence type="ECO:0000256" key="7">
    <source>
        <dbReference type="ARBA" id="ARBA00022771"/>
    </source>
</evidence>
<dbReference type="GO" id="GO:0003950">
    <property type="term" value="F:NAD+ poly-ADP-ribosyltransferase activity"/>
    <property type="evidence" value="ECO:0007669"/>
    <property type="project" value="UniProtKB-UniRule"/>
</dbReference>
<dbReference type="GO" id="GO:0070212">
    <property type="term" value="P:protein poly-ADP-ribosylation"/>
    <property type="evidence" value="ECO:0007669"/>
    <property type="project" value="TreeGrafter"/>
</dbReference>
<evidence type="ECO:0000256" key="2">
    <source>
        <dbReference type="ARBA" id="ARBA00008518"/>
    </source>
</evidence>
<dbReference type="Gene3D" id="3.30.160.60">
    <property type="entry name" value="Classic Zinc Finger"/>
    <property type="match status" value="1"/>
</dbReference>
<dbReference type="SUPFAM" id="SSF57845">
    <property type="entry name" value="B-box zinc-binding domain"/>
    <property type="match status" value="1"/>
</dbReference>
<evidence type="ECO:0000256" key="9">
    <source>
        <dbReference type="ARBA" id="ARBA00023027"/>
    </source>
</evidence>
<keyword evidence="9 13" id="KW-0520">NAD</keyword>
<dbReference type="STRING" id="50429.A0A2B4REE6"/>
<dbReference type="Pfam" id="PF00644">
    <property type="entry name" value="PARP"/>
    <property type="match status" value="1"/>
</dbReference>
<dbReference type="GO" id="GO:0005737">
    <property type="term" value="C:cytoplasm"/>
    <property type="evidence" value="ECO:0007669"/>
    <property type="project" value="TreeGrafter"/>
</dbReference>
<proteinExistence type="inferred from homology"/>
<comment type="similarity">
    <text evidence="2">Belongs to the TRIM/RBCC family.</text>
</comment>
<sequence length="599" mass="68040">MAQGKSVLDDIKKELECPVCQEQFSEKNEPKILQCQHTFCKSCLNGWLQQHGGGRLSCPNCRVITECANNNVDCLPTNLGFKNLGDILKAHGASNNDDHRDIRSQEQNICKRHRKNLEHYCEQCRICICSDCVIVEHRDPNNHKIVSVEDGAKKLAEIITEKLRSVEVNTSRLRSDIATLEERREIFKTNIVQAAKVVRNMTESYINLIRQHEASVTVQLARERSLNDNAISQELSKLTDKLERMANAAIRGRAILENHNHNIDEMTSIKQVLDDLISEKVTPLLRYPDLEYIPNEPPRNLTTGKLCITHTEPSLSVVTGEGLTRGIRSQEANFTVTTKDSTGQTTYCEIDKVTVEVTSERRGIKNIPVIIKDLKDGRYSVFYTPNAVGDFRVSIKARDEPIRGSPFKLRIKNIPKPVVLGGTSKFQGVELPSNWIPQPRDQQGIEQAVHLVRLDPHLHIQEYQDVQARFQQTCGNQVVKIERVQNPTLYGTYMIRKRKMDLGKVTGFGNGVYFSKHASYSARSNYSPRDGSGYRFMYLARVLVGEYTVGRHGLLTPPPKDPNYPTVLYDSVVDQIPNPSIFVVFFDWQSYPEYLITFV</sequence>
<dbReference type="InterPro" id="IPR017907">
    <property type="entry name" value="Znf_RING_CS"/>
</dbReference>
<feature type="repeat" description="Filamin" evidence="12">
    <location>
        <begin position="308"/>
        <end position="411"/>
    </location>
</feature>
<keyword evidence="3 13" id="KW-0328">Glycosyltransferase</keyword>
<dbReference type="Pfam" id="PF00630">
    <property type="entry name" value="Filamin"/>
    <property type="match status" value="1"/>
</dbReference>
<protein>
    <recommendedName>
        <fullName evidence="13">Poly [ADP-ribose] polymerase</fullName>
        <shortName evidence="13">PARP</shortName>
        <ecNumber evidence="13">2.4.2.-</ecNumber>
    </recommendedName>
</protein>
<dbReference type="InterPro" id="IPR017868">
    <property type="entry name" value="Filamin/ABP280_repeat-like"/>
</dbReference>